<evidence type="ECO:0000313" key="1">
    <source>
        <dbReference type="EMBL" id="EHN58793.1"/>
    </source>
</evidence>
<protein>
    <submittedName>
        <fullName evidence="1">2-5 RNA ligase</fullName>
    </submittedName>
</protein>
<sequence>MPWRSILIFPKISTAIAIQHVREHFDPLVSHIRPHISLVFPFQSEMPDTILIEKVTQIISGTSAFPAACTRLGHDDNGYIWLEADQGRDTFTKLHDQLYSDPVFAPFLRRDIPFQPHITIAKVNQGNTDKIIAGIKIQDLCFSTLINAISIERVAANNDSDEFAKMNLISGKQH</sequence>
<dbReference type="EMBL" id="AFVZ01000001">
    <property type="protein sequence ID" value="EHN58793.1"/>
    <property type="molecule type" value="Genomic_DNA"/>
</dbReference>
<proteinExistence type="predicted"/>
<reference evidence="1 2" key="1">
    <citation type="journal article" date="2012" name="PLoS ONE">
        <title>Functional divergence in the genus oenococcus as predicted by genome sequencing of the newly-described species, Oenococcus kitaharae.</title>
        <authorList>
            <person name="Borneman A.R."/>
            <person name="McCarthy J.M."/>
            <person name="Chambers P.J."/>
            <person name="Bartowsky E.J."/>
        </authorList>
    </citation>
    <scope>NUCLEOTIDE SEQUENCE [LARGE SCALE GENOMIC DNA]</scope>
    <source>
        <strain evidence="2">DSM17330</strain>
    </source>
</reference>
<dbReference type="GO" id="GO:0016874">
    <property type="term" value="F:ligase activity"/>
    <property type="evidence" value="ECO:0007669"/>
    <property type="project" value="UniProtKB-KW"/>
</dbReference>
<dbReference type="HOGENOM" id="CLU_100550_0_0_9"/>
<gene>
    <name evidence="1" type="ORF">OKIT_0682</name>
</gene>
<dbReference type="eggNOG" id="COG1514">
    <property type="taxonomic scope" value="Bacteria"/>
</dbReference>
<dbReference type="PANTHER" id="PTHR40037">
    <property type="entry name" value="PHOSPHOESTERASE YJCG-RELATED"/>
    <property type="match status" value="1"/>
</dbReference>
<keyword evidence="1" id="KW-0436">Ligase</keyword>
<dbReference type="Proteomes" id="UP000004959">
    <property type="component" value="Chromosome"/>
</dbReference>
<dbReference type="SUPFAM" id="SSF55144">
    <property type="entry name" value="LigT-like"/>
    <property type="match status" value="1"/>
</dbReference>
<name>G9WF73_9LACO</name>
<organism evidence="1 2">
    <name type="scientific">Oenococcus kitaharae DSM 17330</name>
    <dbReference type="NCBI Taxonomy" id="1045004"/>
    <lineage>
        <taxon>Bacteria</taxon>
        <taxon>Bacillati</taxon>
        <taxon>Bacillota</taxon>
        <taxon>Bacilli</taxon>
        <taxon>Lactobacillales</taxon>
        <taxon>Lactobacillaceae</taxon>
        <taxon>Oenococcus</taxon>
    </lineage>
</organism>
<dbReference type="AlphaFoldDB" id="G9WF73"/>
<keyword evidence="2" id="KW-1185">Reference proteome</keyword>
<dbReference type="Pfam" id="PF13563">
    <property type="entry name" value="2_5_RNA_ligase2"/>
    <property type="match status" value="1"/>
</dbReference>
<accession>G9WF73</accession>
<dbReference type="PATRIC" id="fig|1045004.4.peg.682"/>
<dbReference type="InterPro" id="IPR009097">
    <property type="entry name" value="Cyclic_Pdiesterase"/>
</dbReference>
<dbReference type="PANTHER" id="PTHR40037:SF1">
    <property type="entry name" value="PHOSPHOESTERASE SAOUHSC_00951-RELATED"/>
    <property type="match status" value="1"/>
</dbReference>
<dbReference type="STRING" id="336988.NT96_08920"/>
<dbReference type="Gene3D" id="3.90.1140.10">
    <property type="entry name" value="Cyclic phosphodiesterase"/>
    <property type="match status" value="1"/>
</dbReference>
<dbReference type="InterPro" id="IPR050580">
    <property type="entry name" value="2H_phosphoesterase_YjcG-like"/>
</dbReference>
<comment type="caution">
    <text evidence="1">The sequence shown here is derived from an EMBL/GenBank/DDBJ whole genome shotgun (WGS) entry which is preliminary data.</text>
</comment>
<evidence type="ECO:0000313" key="2">
    <source>
        <dbReference type="Proteomes" id="UP000004959"/>
    </source>
</evidence>